<evidence type="ECO:0000313" key="6">
    <source>
        <dbReference type="EMBL" id="KAF7997519.1"/>
    </source>
</evidence>
<dbReference type="SUPFAM" id="SSF50985">
    <property type="entry name" value="RCC1/BLIP-II"/>
    <property type="match status" value="1"/>
</dbReference>
<dbReference type="PROSITE" id="PS00626">
    <property type="entry name" value="RCC1_2"/>
    <property type="match status" value="2"/>
</dbReference>
<feature type="coiled-coil region" evidence="3">
    <location>
        <begin position="636"/>
        <end position="667"/>
    </location>
</feature>
<evidence type="ECO:0000256" key="3">
    <source>
        <dbReference type="SAM" id="Coils"/>
    </source>
</evidence>
<feature type="compositionally biased region" description="Low complexity" evidence="4">
    <location>
        <begin position="470"/>
        <end position="481"/>
    </location>
</feature>
<dbReference type="AlphaFoldDB" id="A0A835CVR3"/>
<keyword evidence="3" id="KW-0175">Coiled coil</keyword>
<organism evidence="6 7">
    <name type="scientific">Aphidius gifuensis</name>
    <name type="common">Parasitoid wasp</name>
    <dbReference type="NCBI Taxonomy" id="684658"/>
    <lineage>
        <taxon>Eukaryota</taxon>
        <taxon>Metazoa</taxon>
        <taxon>Ecdysozoa</taxon>
        <taxon>Arthropoda</taxon>
        <taxon>Hexapoda</taxon>
        <taxon>Insecta</taxon>
        <taxon>Pterygota</taxon>
        <taxon>Neoptera</taxon>
        <taxon>Endopterygota</taxon>
        <taxon>Hymenoptera</taxon>
        <taxon>Apocrita</taxon>
        <taxon>Ichneumonoidea</taxon>
        <taxon>Braconidae</taxon>
        <taxon>Aphidiinae</taxon>
        <taxon>Aphidius</taxon>
    </lineage>
</organism>
<feature type="repeat" description="RCC1" evidence="2">
    <location>
        <begin position="310"/>
        <end position="362"/>
    </location>
</feature>
<keyword evidence="7" id="KW-1185">Reference proteome</keyword>
<dbReference type="Gene3D" id="2.130.10.30">
    <property type="entry name" value="Regulator of chromosome condensation 1/beta-lactamase-inhibitor protein II"/>
    <property type="match status" value="1"/>
</dbReference>
<feature type="repeat" description="RCC1" evidence="2">
    <location>
        <begin position="107"/>
        <end position="163"/>
    </location>
</feature>
<keyword evidence="1" id="KW-0677">Repeat</keyword>
<accession>A0A835CVR3</accession>
<proteinExistence type="predicted"/>
<evidence type="ECO:0000256" key="1">
    <source>
        <dbReference type="ARBA" id="ARBA00022737"/>
    </source>
</evidence>
<dbReference type="InterPro" id="IPR051625">
    <property type="entry name" value="Signaling_Regulatory_Domain"/>
</dbReference>
<dbReference type="InterPro" id="IPR009091">
    <property type="entry name" value="RCC1/BLIP-II"/>
</dbReference>
<gene>
    <name evidence="6" type="ORF">HCN44_006090</name>
</gene>
<feature type="compositionally biased region" description="Low complexity" evidence="4">
    <location>
        <begin position="547"/>
        <end position="562"/>
    </location>
</feature>
<dbReference type="InterPro" id="IPR058923">
    <property type="entry name" value="RCC1-like_dom"/>
</dbReference>
<dbReference type="PROSITE" id="PS50012">
    <property type="entry name" value="RCC1_3"/>
    <property type="match status" value="5"/>
</dbReference>
<evidence type="ECO:0000256" key="4">
    <source>
        <dbReference type="SAM" id="MobiDB-lite"/>
    </source>
</evidence>
<feature type="domain" description="RCC1-like" evidence="5">
    <location>
        <begin position="33"/>
        <end position="310"/>
    </location>
</feature>
<reference evidence="6 7" key="1">
    <citation type="submission" date="2020-08" db="EMBL/GenBank/DDBJ databases">
        <title>Aphidius gifuensis genome sequencing and assembly.</title>
        <authorList>
            <person name="Du Z."/>
        </authorList>
    </citation>
    <scope>NUCLEOTIDE SEQUENCE [LARGE SCALE GENOMIC DNA]</scope>
    <source>
        <strain evidence="6">YNYX2018</strain>
        <tissue evidence="6">Adults</tissue>
    </source>
</reference>
<dbReference type="EMBL" id="JACMRX010000001">
    <property type="protein sequence ID" value="KAF7997519.1"/>
    <property type="molecule type" value="Genomic_DNA"/>
</dbReference>
<feature type="repeat" description="RCC1" evidence="2">
    <location>
        <begin position="215"/>
        <end position="265"/>
    </location>
</feature>
<feature type="compositionally biased region" description="Polar residues" evidence="4">
    <location>
        <begin position="393"/>
        <end position="402"/>
    </location>
</feature>
<feature type="compositionally biased region" description="Basic and acidic residues" evidence="4">
    <location>
        <begin position="486"/>
        <end position="496"/>
    </location>
</feature>
<dbReference type="InterPro" id="IPR000408">
    <property type="entry name" value="Reg_chr_condens"/>
</dbReference>
<feature type="repeat" description="RCC1" evidence="2">
    <location>
        <begin position="164"/>
        <end position="214"/>
    </location>
</feature>
<feature type="region of interest" description="Disordered" evidence="4">
    <location>
        <begin position="469"/>
        <end position="632"/>
    </location>
</feature>
<feature type="compositionally biased region" description="Low complexity" evidence="4">
    <location>
        <begin position="608"/>
        <end position="621"/>
    </location>
</feature>
<dbReference type="Proteomes" id="UP000639338">
    <property type="component" value="Unassembled WGS sequence"/>
</dbReference>
<evidence type="ECO:0000259" key="5">
    <source>
        <dbReference type="Pfam" id="PF25390"/>
    </source>
</evidence>
<dbReference type="Pfam" id="PF25390">
    <property type="entry name" value="WD40_RLD"/>
    <property type="match status" value="1"/>
</dbReference>
<comment type="caution">
    <text evidence="6">The sequence shown here is derived from an EMBL/GenBank/DDBJ whole genome shotgun (WGS) entry which is preliminary data.</text>
</comment>
<feature type="compositionally biased region" description="Basic and acidic residues" evidence="4">
    <location>
        <begin position="588"/>
        <end position="603"/>
    </location>
</feature>
<feature type="compositionally biased region" description="Polar residues" evidence="4">
    <location>
        <begin position="563"/>
        <end position="573"/>
    </location>
</feature>
<dbReference type="OrthoDB" id="10253607at2759"/>
<protein>
    <recommendedName>
        <fullName evidence="5">RCC1-like domain-containing protein</fullName>
    </recommendedName>
</protein>
<sequence length="697" mass="76081">MGLPDIESIPDTGAVFTLGKSRFADNIASHFFIRKDPVVSVNCGDEHSAVVCQSGRLFVFGSNNWGQLGLGHKNHVSKPSCVKSLKPEKVTHVACGRAHTLICTDNQKIFSCGSDQESQLGRGNVGLGDSSSTPVLVYDCGSSGKKILQIAAGTQHSLALTNDGMVLAWGSNLEGQLGLSGTSGLINKPTEVPMPEPIKQISAGYYHSAFLTESGSVYVCGETESGKLGIPLDFMTQVAPKQMQLNVSVINVACGGHHTLILGENGCIYGTGSNTNGQLGLGLDIQEIQTAQELTCDALKNENIIHIKSGKLFICGDGRYGKLGVEENDKNIYELTYTIKYQELFITNVACGGCHTILVGQRRESINNEEFNDMKTTALPPLKLLPTTRLENDISQTEIESSNYKDNEKEENEKNKIELSDKPMNGNSNIDDELENLKKPESPKNSSDYEESIPIESTKLTQDSMMSEKNNAINDNLSNLNTESTIDNKKDDERPKSSKSITQNVIEDEDVNEEKINENNIEESSIVEKPDCPPMSVEQEKTPRQNSGESKSSSHHSIAPSSTNESIKSITNNAEEKEPSIKSASNVNHEDDKKSINSHEINGHKKSAGSNKSQSNKSNANTDDTMPLETTAEKIVEKIESTIDKTVEKVEEKIDKTVEKVEEKIDTINHNVDIVGSTIAQAGKLKKFHLFIFESIE</sequence>
<dbReference type="PRINTS" id="PR00633">
    <property type="entry name" value="RCCNDNSATION"/>
</dbReference>
<dbReference type="PANTHER" id="PTHR22872">
    <property type="entry name" value="BTK-BINDING PROTEIN-RELATED"/>
    <property type="match status" value="1"/>
</dbReference>
<feature type="region of interest" description="Disordered" evidence="4">
    <location>
        <begin position="387"/>
        <end position="453"/>
    </location>
</feature>
<name>A0A835CVR3_APHGI</name>
<dbReference type="PANTHER" id="PTHR22872:SF9">
    <property type="entry name" value="X-LINKED RETINITIS PIGMENTOSA GTPASE REGULATOR"/>
    <property type="match status" value="1"/>
</dbReference>
<evidence type="ECO:0000256" key="2">
    <source>
        <dbReference type="PROSITE-ProRule" id="PRU00235"/>
    </source>
</evidence>
<feature type="repeat" description="RCC1" evidence="2">
    <location>
        <begin position="55"/>
        <end position="106"/>
    </location>
</feature>
<evidence type="ECO:0000313" key="7">
    <source>
        <dbReference type="Proteomes" id="UP000639338"/>
    </source>
</evidence>
<feature type="compositionally biased region" description="Basic and acidic residues" evidence="4">
    <location>
        <begin position="403"/>
        <end position="421"/>
    </location>
</feature>